<name>I4B145_TURPD</name>
<reference evidence="2 3" key="1">
    <citation type="submission" date="2012-06" db="EMBL/GenBank/DDBJ databases">
        <title>The complete chromosome of genome of Turneriella parva DSM 21527.</title>
        <authorList>
            <consortium name="US DOE Joint Genome Institute (JGI-PGF)"/>
            <person name="Lucas S."/>
            <person name="Han J."/>
            <person name="Lapidus A."/>
            <person name="Bruce D."/>
            <person name="Goodwin L."/>
            <person name="Pitluck S."/>
            <person name="Peters L."/>
            <person name="Kyrpides N."/>
            <person name="Mavromatis K."/>
            <person name="Ivanova N."/>
            <person name="Mikhailova N."/>
            <person name="Chertkov O."/>
            <person name="Detter J.C."/>
            <person name="Tapia R."/>
            <person name="Han C."/>
            <person name="Land M."/>
            <person name="Hauser L."/>
            <person name="Markowitz V."/>
            <person name="Cheng J.-F."/>
            <person name="Hugenholtz P."/>
            <person name="Woyke T."/>
            <person name="Wu D."/>
            <person name="Gronow S."/>
            <person name="Wellnitz S."/>
            <person name="Brambilla E."/>
            <person name="Klenk H.-P."/>
            <person name="Eisen J.A."/>
        </authorList>
    </citation>
    <scope>NUCLEOTIDE SEQUENCE [LARGE SCALE GENOMIC DNA]</scope>
    <source>
        <strain evidence="3">ATCC BAA-1111 / DSM 21527 / NCTC 11395 / H</strain>
    </source>
</reference>
<evidence type="ECO:0000313" key="2">
    <source>
        <dbReference type="EMBL" id="AFM11002.1"/>
    </source>
</evidence>
<evidence type="ECO:0000313" key="3">
    <source>
        <dbReference type="Proteomes" id="UP000006048"/>
    </source>
</evidence>
<dbReference type="AlphaFoldDB" id="I4B145"/>
<evidence type="ECO:0000256" key="1">
    <source>
        <dbReference type="SAM" id="SignalP"/>
    </source>
</evidence>
<sequence length="87" mass="8871">MKKTNLLMGAALAGLALAGGVGAKEGKAKAVEGECHGINGCKGQGDCGNKDHGCGGQNACKGQGWKKMTEAQCKAKKGKFKPMSMEM</sequence>
<dbReference type="EMBL" id="CP002959">
    <property type="protein sequence ID" value="AFM11002.1"/>
    <property type="molecule type" value="Genomic_DNA"/>
</dbReference>
<dbReference type="Proteomes" id="UP000006048">
    <property type="component" value="Chromosome"/>
</dbReference>
<accession>I4B145</accession>
<gene>
    <name evidence="2" type="ordered locus">Turpa_0342</name>
</gene>
<feature type="signal peptide" evidence="1">
    <location>
        <begin position="1"/>
        <end position="18"/>
    </location>
</feature>
<evidence type="ECO:0008006" key="4">
    <source>
        <dbReference type="Google" id="ProtNLM"/>
    </source>
</evidence>
<dbReference type="HOGENOM" id="CLU_168931_0_0_12"/>
<feature type="chain" id="PRO_5003685737" description="Lipoprotein" evidence="1">
    <location>
        <begin position="19"/>
        <end position="87"/>
    </location>
</feature>
<dbReference type="KEGG" id="tpx:Turpa_0342"/>
<organism evidence="2 3">
    <name type="scientific">Turneriella parva (strain ATCC BAA-1111 / DSM 21527 / NCTC 11395 / H)</name>
    <name type="common">Leptospira parva</name>
    <dbReference type="NCBI Taxonomy" id="869212"/>
    <lineage>
        <taxon>Bacteria</taxon>
        <taxon>Pseudomonadati</taxon>
        <taxon>Spirochaetota</taxon>
        <taxon>Spirochaetia</taxon>
        <taxon>Leptospirales</taxon>
        <taxon>Leptospiraceae</taxon>
        <taxon>Turneriella</taxon>
    </lineage>
</organism>
<keyword evidence="1" id="KW-0732">Signal</keyword>
<keyword evidence="3" id="KW-1185">Reference proteome</keyword>
<dbReference type="STRING" id="869212.Turpa_0342"/>
<proteinExistence type="predicted"/>
<dbReference type="RefSeq" id="WP_014801522.1">
    <property type="nucleotide sequence ID" value="NC_018020.1"/>
</dbReference>
<protein>
    <recommendedName>
        <fullName evidence="4">Lipoprotein</fullName>
    </recommendedName>
</protein>
<dbReference type="PATRIC" id="fig|869212.3.peg.306"/>
<dbReference type="OrthoDB" id="333720at2"/>